<evidence type="ECO:0000259" key="2">
    <source>
        <dbReference type="Pfam" id="PF02464"/>
    </source>
</evidence>
<dbReference type="Pfam" id="PF02464">
    <property type="entry name" value="CinA"/>
    <property type="match status" value="1"/>
</dbReference>
<dbReference type="InterPro" id="IPR036653">
    <property type="entry name" value="CinA-like_C"/>
</dbReference>
<protein>
    <submittedName>
        <fullName evidence="3">Nicotinamide-nucleotide amidase</fullName>
    </submittedName>
</protein>
<name>A0A543FZ81_9PSEU</name>
<comment type="caution">
    <text evidence="3">The sequence shown here is derived from an EMBL/GenBank/DDBJ whole genome shotgun (WGS) entry which is preliminary data.</text>
</comment>
<dbReference type="NCBIfam" id="TIGR00199">
    <property type="entry name" value="PncC_domain"/>
    <property type="match status" value="1"/>
</dbReference>
<proteinExistence type="predicted"/>
<dbReference type="SUPFAM" id="SSF142433">
    <property type="entry name" value="CinA-like"/>
    <property type="match status" value="1"/>
</dbReference>
<dbReference type="AlphaFoldDB" id="A0A543FZ81"/>
<gene>
    <name evidence="3" type="ORF">FB388_6360</name>
</gene>
<evidence type="ECO:0000313" key="3">
    <source>
        <dbReference type="EMBL" id="TQM39105.1"/>
    </source>
</evidence>
<reference evidence="3 4" key="1">
    <citation type="submission" date="2019-06" db="EMBL/GenBank/DDBJ databases">
        <title>Sequencing the genomes of 1000 actinobacteria strains.</title>
        <authorList>
            <person name="Klenk H.-P."/>
        </authorList>
    </citation>
    <scope>NUCLEOTIDE SEQUENCE [LARGE SCALE GENOMIC DNA]</scope>
    <source>
        <strain evidence="3 4">DSM 45511</strain>
    </source>
</reference>
<accession>A0A543FZ81</accession>
<dbReference type="Gene3D" id="3.90.950.20">
    <property type="entry name" value="CinA-like"/>
    <property type="match status" value="1"/>
</dbReference>
<dbReference type="Proteomes" id="UP000319818">
    <property type="component" value="Unassembled WGS sequence"/>
</dbReference>
<organism evidence="3 4">
    <name type="scientific">Pseudonocardia cypriaca</name>
    <dbReference type="NCBI Taxonomy" id="882449"/>
    <lineage>
        <taxon>Bacteria</taxon>
        <taxon>Bacillati</taxon>
        <taxon>Actinomycetota</taxon>
        <taxon>Actinomycetes</taxon>
        <taxon>Pseudonocardiales</taxon>
        <taxon>Pseudonocardiaceae</taxon>
        <taxon>Pseudonocardia</taxon>
    </lineage>
</organism>
<evidence type="ECO:0000313" key="4">
    <source>
        <dbReference type="Proteomes" id="UP000319818"/>
    </source>
</evidence>
<feature type="compositionally biased region" description="Basic and acidic residues" evidence="1">
    <location>
        <begin position="18"/>
        <end position="28"/>
    </location>
</feature>
<feature type="domain" description="CinA C-terminal" evidence="2">
    <location>
        <begin position="30"/>
        <end position="176"/>
    </location>
</feature>
<keyword evidence="4" id="KW-1185">Reference proteome</keyword>
<sequence>MPRTGYGAVVEAEEPTIDQERARPADERHEELAGRVAELARRHGVTVAVAESLTGGNIAVALAAAESASEWFRGSLVAYASEVKHDVLDVPDGPVVSPEAAEAMASGVRRLLAADVAVSATGAGGPDAQDGREPGTVFVAVDDGVQPQVRQLDLDGEPREVLVTAAGEALALLVERLEARS</sequence>
<evidence type="ECO:0000256" key="1">
    <source>
        <dbReference type="SAM" id="MobiDB-lite"/>
    </source>
</evidence>
<dbReference type="EMBL" id="VFPH01000002">
    <property type="protein sequence ID" value="TQM39105.1"/>
    <property type="molecule type" value="Genomic_DNA"/>
</dbReference>
<dbReference type="InterPro" id="IPR008136">
    <property type="entry name" value="CinA_C"/>
</dbReference>
<feature type="region of interest" description="Disordered" evidence="1">
    <location>
        <begin position="1"/>
        <end position="28"/>
    </location>
</feature>